<protein>
    <submittedName>
        <fullName evidence="2 3">Uncharacterized protein</fullName>
    </submittedName>
</protein>
<accession>A0A072UP78</accession>
<dbReference type="EnsemblPlants" id="KEH27655">
    <property type="protein sequence ID" value="KEH27655"/>
    <property type="gene ID" value="MTR_5g026073"/>
</dbReference>
<evidence type="ECO:0000256" key="1">
    <source>
        <dbReference type="SAM" id="MobiDB-lite"/>
    </source>
</evidence>
<sequence length="115" mass="13324">MMKLAKFKGSYGPNEHPLIHKESSPQKSPNLSLLFPEDLHVWFPKLLTNDSLLIYVFLNPINLSPKEVHLRTLIIEYLVIHGNQKHRQERIAKHTLETKERMRTPLDAPSCLPPP</sequence>
<reference evidence="2 4" key="1">
    <citation type="journal article" date="2011" name="Nature">
        <title>The Medicago genome provides insight into the evolution of rhizobial symbioses.</title>
        <authorList>
            <person name="Young N.D."/>
            <person name="Debelle F."/>
            <person name="Oldroyd G.E."/>
            <person name="Geurts R."/>
            <person name="Cannon S.B."/>
            <person name="Udvardi M.K."/>
            <person name="Benedito V.A."/>
            <person name="Mayer K.F."/>
            <person name="Gouzy J."/>
            <person name="Schoof H."/>
            <person name="Van de Peer Y."/>
            <person name="Proost S."/>
            <person name="Cook D.R."/>
            <person name="Meyers B.C."/>
            <person name="Spannagl M."/>
            <person name="Cheung F."/>
            <person name="De Mita S."/>
            <person name="Krishnakumar V."/>
            <person name="Gundlach H."/>
            <person name="Zhou S."/>
            <person name="Mudge J."/>
            <person name="Bharti A.K."/>
            <person name="Murray J.D."/>
            <person name="Naoumkina M.A."/>
            <person name="Rosen B."/>
            <person name="Silverstein K.A."/>
            <person name="Tang H."/>
            <person name="Rombauts S."/>
            <person name="Zhao P.X."/>
            <person name="Zhou P."/>
            <person name="Barbe V."/>
            <person name="Bardou P."/>
            <person name="Bechner M."/>
            <person name="Bellec A."/>
            <person name="Berger A."/>
            <person name="Berges H."/>
            <person name="Bidwell S."/>
            <person name="Bisseling T."/>
            <person name="Choisne N."/>
            <person name="Couloux A."/>
            <person name="Denny R."/>
            <person name="Deshpande S."/>
            <person name="Dai X."/>
            <person name="Doyle J.J."/>
            <person name="Dudez A.M."/>
            <person name="Farmer A.D."/>
            <person name="Fouteau S."/>
            <person name="Franken C."/>
            <person name="Gibelin C."/>
            <person name="Gish J."/>
            <person name="Goldstein S."/>
            <person name="Gonzalez A.J."/>
            <person name="Green P.J."/>
            <person name="Hallab A."/>
            <person name="Hartog M."/>
            <person name="Hua A."/>
            <person name="Humphray S.J."/>
            <person name="Jeong D.H."/>
            <person name="Jing Y."/>
            <person name="Jocker A."/>
            <person name="Kenton S.M."/>
            <person name="Kim D.J."/>
            <person name="Klee K."/>
            <person name="Lai H."/>
            <person name="Lang C."/>
            <person name="Lin S."/>
            <person name="Macmil S.L."/>
            <person name="Magdelenat G."/>
            <person name="Matthews L."/>
            <person name="McCorrison J."/>
            <person name="Monaghan E.L."/>
            <person name="Mun J.H."/>
            <person name="Najar F.Z."/>
            <person name="Nicholson C."/>
            <person name="Noirot C."/>
            <person name="O'Bleness M."/>
            <person name="Paule C.R."/>
            <person name="Poulain J."/>
            <person name="Prion F."/>
            <person name="Qin B."/>
            <person name="Qu C."/>
            <person name="Retzel E.F."/>
            <person name="Riddle C."/>
            <person name="Sallet E."/>
            <person name="Samain S."/>
            <person name="Samson N."/>
            <person name="Sanders I."/>
            <person name="Saurat O."/>
            <person name="Scarpelli C."/>
            <person name="Schiex T."/>
            <person name="Segurens B."/>
            <person name="Severin A.J."/>
            <person name="Sherrier D.J."/>
            <person name="Shi R."/>
            <person name="Sims S."/>
            <person name="Singer S.R."/>
            <person name="Sinharoy S."/>
            <person name="Sterck L."/>
            <person name="Viollet A."/>
            <person name="Wang B.B."/>
            <person name="Wang K."/>
            <person name="Wang M."/>
            <person name="Wang X."/>
            <person name="Warfsmann J."/>
            <person name="Weissenbach J."/>
            <person name="White D.D."/>
            <person name="White J.D."/>
            <person name="Wiley G.B."/>
            <person name="Wincker P."/>
            <person name="Xing Y."/>
            <person name="Yang L."/>
            <person name="Yao Z."/>
            <person name="Ying F."/>
            <person name="Zhai J."/>
            <person name="Zhou L."/>
            <person name="Zuber A."/>
            <person name="Denarie J."/>
            <person name="Dixon R.A."/>
            <person name="May G.D."/>
            <person name="Schwartz D.C."/>
            <person name="Rogers J."/>
            <person name="Quetier F."/>
            <person name="Town C.D."/>
            <person name="Roe B.A."/>
        </authorList>
    </citation>
    <scope>NUCLEOTIDE SEQUENCE [LARGE SCALE GENOMIC DNA]</scope>
    <source>
        <strain evidence="2">A17</strain>
        <strain evidence="3 4">cv. Jemalong A17</strain>
    </source>
</reference>
<dbReference type="AlphaFoldDB" id="A0A072UP78"/>
<evidence type="ECO:0000313" key="2">
    <source>
        <dbReference type="EMBL" id="KEH27655.1"/>
    </source>
</evidence>
<feature type="compositionally biased region" description="Basic and acidic residues" evidence="1">
    <location>
        <begin position="95"/>
        <end position="104"/>
    </location>
</feature>
<proteinExistence type="predicted"/>
<dbReference type="Proteomes" id="UP000002051">
    <property type="component" value="Chromosome 5"/>
</dbReference>
<evidence type="ECO:0000313" key="4">
    <source>
        <dbReference type="Proteomes" id="UP000002051"/>
    </source>
</evidence>
<organism evidence="2 4">
    <name type="scientific">Medicago truncatula</name>
    <name type="common">Barrel medic</name>
    <name type="synonym">Medicago tribuloides</name>
    <dbReference type="NCBI Taxonomy" id="3880"/>
    <lineage>
        <taxon>Eukaryota</taxon>
        <taxon>Viridiplantae</taxon>
        <taxon>Streptophyta</taxon>
        <taxon>Embryophyta</taxon>
        <taxon>Tracheophyta</taxon>
        <taxon>Spermatophyta</taxon>
        <taxon>Magnoliopsida</taxon>
        <taxon>eudicotyledons</taxon>
        <taxon>Gunneridae</taxon>
        <taxon>Pentapetalae</taxon>
        <taxon>rosids</taxon>
        <taxon>fabids</taxon>
        <taxon>Fabales</taxon>
        <taxon>Fabaceae</taxon>
        <taxon>Papilionoideae</taxon>
        <taxon>50 kb inversion clade</taxon>
        <taxon>NPAAA clade</taxon>
        <taxon>Hologalegina</taxon>
        <taxon>IRL clade</taxon>
        <taxon>Trifolieae</taxon>
        <taxon>Medicago</taxon>
    </lineage>
</organism>
<feature type="region of interest" description="Disordered" evidence="1">
    <location>
        <begin position="1"/>
        <end position="28"/>
    </location>
</feature>
<name>A0A072UP78_MEDTR</name>
<gene>
    <name evidence="2" type="ordered locus">MTR_5g026073</name>
</gene>
<evidence type="ECO:0000313" key="3">
    <source>
        <dbReference type="EnsemblPlants" id="KEH27655"/>
    </source>
</evidence>
<reference evidence="2 4" key="2">
    <citation type="journal article" date="2014" name="BMC Genomics">
        <title>An improved genome release (version Mt4.0) for the model legume Medicago truncatula.</title>
        <authorList>
            <person name="Tang H."/>
            <person name="Krishnakumar V."/>
            <person name="Bidwell S."/>
            <person name="Rosen B."/>
            <person name="Chan A."/>
            <person name="Zhou S."/>
            <person name="Gentzbittel L."/>
            <person name="Childs K.L."/>
            <person name="Yandell M."/>
            <person name="Gundlach H."/>
            <person name="Mayer K.F."/>
            <person name="Schwartz D.C."/>
            <person name="Town C.D."/>
        </authorList>
    </citation>
    <scope>GENOME REANNOTATION</scope>
    <source>
        <strain evidence="2">A17</strain>
        <strain evidence="3 4">cv. Jemalong A17</strain>
    </source>
</reference>
<dbReference type="EMBL" id="CM001221">
    <property type="protein sequence ID" value="KEH27655.1"/>
    <property type="molecule type" value="Genomic_DNA"/>
</dbReference>
<dbReference type="HOGENOM" id="CLU_2112517_0_0_1"/>
<keyword evidence="4" id="KW-1185">Reference proteome</keyword>
<feature type="region of interest" description="Disordered" evidence="1">
    <location>
        <begin position="95"/>
        <end position="115"/>
    </location>
</feature>
<reference evidence="3" key="3">
    <citation type="submission" date="2015-04" db="UniProtKB">
        <authorList>
            <consortium name="EnsemblPlants"/>
        </authorList>
    </citation>
    <scope>IDENTIFICATION</scope>
    <source>
        <strain evidence="3">cv. Jemalong A17</strain>
    </source>
</reference>